<dbReference type="InterPro" id="IPR012902">
    <property type="entry name" value="N_methyl_site"/>
</dbReference>
<dbReference type="RefSeq" id="WP_185673770.1">
    <property type="nucleotide sequence ID" value="NZ_JACHVB010000007.1"/>
</dbReference>
<dbReference type="GO" id="GO:0015627">
    <property type="term" value="C:type II protein secretion system complex"/>
    <property type="evidence" value="ECO:0007669"/>
    <property type="project" value="InterPro"/>
</dbReference>
<reference evidence="3 4" key="1">
    <citation type="submission" date="2020-07" db="EMBL/GenBank/DDBJ databases">
        <authorList>
            <person name="Feng X."/>
        </authorList>
    </citation>
    <scope>NUCLEOTIDE SEQUENCE [LARGE SCALE GENOMIC DNA]</scope>
    <source>
        <strain evidence="3 4">JCM31066</strain>
    </source>
</reference>
<evidence type="ECO:0000313" key="3">
    <source>
        <dbReference type="EMBL" id="MBC2592741.1"/>
    </source>
</evidence>
<evidence type="ECO:0000256" key="1">
    <source>
        <dbReference type="ARBA" id="ARBA00022481"/>
    </source>
</evidence>
<dbReference type="PRINTS" id="PR00813">
    <property type="entry name" value="BCTERIALGSPG"/>
</dbReference>
<keyword evidence="2" id="KW-0812">Transmembrane</keyword>
<proteinExistence type="predicted"/>
<keyword evidence="1" id="KW-0488">Methylation</keyword>
<dbReference type="InterPro" id="IPR045584">
    <property type="entry name" value="Pilin-like"/>
</dbReference>
<evidence type="ECO:0000313" key="4">
    <source>
        <dbReference type="Proteomes" id="UP000546464"/>
    </source>
</evidence>
<dbReference type="AlphaFoldDB" id="A0A842HBD2"/>
<gene>
    <name evidence="3" type="ORF">H5P28_00560</name>
</gene>
<dbReference type="Gene3D" id="3.30.700.10">
    <property type="entry name" value="Glycoprotein, Type 4 Pilin"/>
    <property type="match status" value="1"/>
</dbReference>
<protein>
    <submittedName>
        <fullName evidence="3">Prepilin-type N-terminal cleavage/methylation domain-containing protein</fullName>
    </submittedName>
</protein>
<feature type="transmembrane region" description="Helical" evidence="2">
    <location>
        <begin position="12"/>
        <end position="38"/>
    </location>
</feature>
<keyword evidence="2" id="KW-1133">Transmembrane helix</keyword>
<dbReference type="InterPro" id="IPR000983">
    <property type="entry name" value="Bac_GSPG_pilin"/>
</dbReference>
<organism evidence="3 4">
    <name type="scientific">Ruficoccus amylovorans</name>
    <dbReference type="NCBI Taxonomy" id="1804625"/>
    <lineage>
        <taxon>Bacteria</taxon>
        <taxon>Pseudomonadati</taxon>
        <taxon>Verrucomicrobiota</taxon>
        <taxon>Opitutia</taxon>
        <taxon>Puniceicoccales</taxon>
        <taxon>Cerasicoccaceae</taxon>
        <taxon>Ruficoccus</taxon>
    </lineage>
</organism>
<keyword evidence="4" id="KW-1185">Reference proteome</keyword>
<comment type="caution">
    <text evidence="3">The sequence shown here is derived from an EMBL/GenBank/DDBJ whole genome shotgun (WGS) entry which is preliminary data.</text>
</comment>
<accession>A0A842HBD2</accession>
<dbReference type="GO" id="GO:0015628">
    <property type="term" value="P:protein secretion by the type II secretion system"/>
    <property type="evidence" value="ECO:0007669"/>
    <property type="project" value="InterPro"/>
</dbReference>
<name>A0A842HBD2_9BACT</name>
<sequence>MKESPLRIKGRAVAFTLIELLACVAIIGILSAIIFAGISHIRISSNKTSGITTMRSVAMALQIYTQDKGAMPGPTFRLQNALYNGKWGLVNYLAPYMGAPSDPTNTILDSFVPSPFLDYIKEEGNEQTIVYEANQDNVGTGPSGRSQSIWAHISAVQSQPANETPITPFNIYYALDNLDGGEFWMIRTSFEEARGHPEAEDIYAGERVVLFLDGHIEMVEDPDMTEE</sequence>
<dbReference type="SUPFAM" id="SSF54523">
    <property type="entry name" value="Pili subunits"/>
    <property type="match status" value="1"/>
</dbReference>
<dbReference type="EMBL" id="JACHVB010000007">
    <property type="protein sequence ID" value="MBC2592741.1"/>
    <property type="molecule type" value="Genomic_DNA"/>
</dbReference>
<evidence type="ECO:0000256" key="2">
    <source>
        <dbReference type="SAM" id="Phobius"/>
    </source>
</evidence>
<dbReference type="NCBIfam" id="TIGR02532">
    <property type="entry name" value="IV_pilin_GFxxxE"/>
    <property type="match status" value="1"/>
</dbReference>
<dbReference type="Proteomes" id="UP000546464">
    <property type="component" value="Unassembled WGS sequence"/>
</dbReference>
<keyword evidence="2" id="KW-0472">Membrane</keyword>